<dbReference type="EMBL" id="GBRH01280267">
    <property type="protein sequence ID" value="JAD17628.1"/>
    <property type="molecule type" value="Transcribed_RNA"/>
</dbReference>
<organism evidence="1">
    <name type="scientific">Arundo donax</name>
    <name type="common">Giant reed</name>
    <name type="synonym">Donax arundinaceus</name>
    <dbReference type="NCBI Taxonomy" id="35708"/>
    <lineage>
        <taxon>Eukaryota</taxon>
        <taxon>Viridiplantae</taxon>
        <taxon>Streptophyta</taxon>
        <taxon>Embryophyta</taxon>
        <taxon>Tracheophyta</taxon>
        <taxon>Spermatophyta</taxon>
        <taxon>Magnoliopsida</taxon>
        <taxon>Liliopsida</taxon>
        <taxon>Poales</taxon>
        <taxon>Poaceae</taxon>
        <taxon>PACMAD clade</taxon>
        <taxon>Arundinoideae</taxon>
        <taxon>Arundineae</taxon>
        <taxon>Arundo</taxon>
    </lineage>
</organism>
<proteinExistence type="predicted"/>
<reference evidence="1" key="1">
    <citation type="submission" date="2014-09" db="EMBL/GenBank/DDBJ databases">
        <authorList>
            <person name="Magalhaes I.L.F."/>
            <person name="Oliveira U."/>
            <person name="Santos F.R."/>
            <person name="Vidigal T.H.D.A."/>
            <person name="Brescovit A.D."/>
            <person name="Santos A.J."/>
        </authorList>
    </citation>
    <scope>NUCLEOTIDE SEQUENCE</scope>
    <source>
        <tissue evidence="1">Shoot tissue taken approximately 20 cm above the soil surface</tissue>
    </source>
</reference>
<protein>
    <submittedName>
        <fullName evidence="1">Uncharacterized protein</fullName>
    </submittedName>
</protein>
<name>A0A0A8XY15_ARUDO</name>
<reference evidence="1" key="2">
    <citation type="journal article" date="2015" name="Data Brief">
        <title>Shoot transcriptome of the giant reed, Arundo donax.</title>
        <authorList>
            <person name="Barrero R.A."/>
            <person name="Guerrero F.D."/>
            <person name="Moolhuijzen P."/>
            <person name="Goolsby J.A."/>
            <person name="Tidwell J."/>
            <person name="Bellgard S.E."/>
            <person name="Bellgard M.I."/>
        </authorList>
    </citation>
    <scope>NUCLEOTIDE SEQUENCE</scope>
    <source>
        <tissue evidence="1">Shoot tissue taken approximately 20 cm above the soil surface</tissue>
    </source>
</reference>
<sequence length="60" mass="6872">MEKQRIKRSELWPCAGSDQILRGLSERKEIVCTSGHCKLAVYLSPPARNHRRILSSSHLK</sequence>
<accession>A0A0A8XY15</accession>
<evidence type="ECO:0000313" key="1">
    <source>
        <dbReference type="EMBL" id="JAD17628.1"/>
    </source>
</evidence>
<dbReference type="AlphaFoldDB" id="A0A0A8XY15"/>